<dbReference type="PANTHER" id="PTHR47272:SF1">
    <property type="entry name" value="PIGGYBAC TRANSPOSABLE ELEMENT-DERIVED PROTEIN 3-LIKE"/>
    <property type="match status" value="1"/>
</dbReference>
<sequence length="104" mass="11575">MTTQWPITGRFIAHFTQLKQRVACQRKGVKQPHLIQAYNSGMGGVDLLDSLVAVHRPTIRGKKWYWLLFANAINVATVAASPTALTTTVNGINKVETIKKEKTK</sequence>
<accession>A0A0V0SCY9</accession>
<gene>
    <name evidence="3" type="primary">PGBD3</name>
    <name evidence="3" type="ORF">T07_3482</name>
</gene>
<keyword evidence="1" id="KW-0812">Transmembrane</keyword>
<proteinExistence type="predicted"/>
<keyword evidence="4" id="KW-1185">Reference proteome</keyword>
<dbReference type="OrthoDB" id="6419477at2759"/>
<dbReference type="Proteomes" id="UP000054630">
    <property type="component" value="Unassembled WGS sequence"/>
</dbReference>
<name>A0A0V0SCY9_9BILA</name>
<evidence type="ECO:0000313" key="3">
    <source>
        <dbReference type="EMBL" id="KRX24551.1"/>
    </source>
</evidence>
<evidence type="ECO:0000259" key="2">
    <source>
        <dbReference type="Pfam" id="PF13843"/>
    </source>
</evidence>
<keyword evidence="1" id="KW-0472">Membrane</keyword>
<keyword evidence="1" id="KW-1133">Transmembrane helix</keyword>
<dbReference type="STRING" id="6336.A0A0V0SCY9"/>
<feature type="domain" description="PiggyBac transposable element-derived protein" evidence="2">
    <location>
        <begin position="21"/>
        <end position="78"/>
    </location>
</feature>
<evidence type="ECO:0000313" key="4">
    <source>
        <dbReference type="Proteomes" id="UP000054630"/>
    </source>
</evidence>
<feature type="transmembrane region" description="Helical" evidence="1">
    <location>
        <begin position="64"/>
        <end position="85"/>
    </location>
</feature>
<dbReference type="EMBL" id="JYDL01000017">
    <property type="protein sequence ID" value="KRX24551.1"/>
    <property type="molecule type" value="Genomic_DNA"/>
</dbReference>
<dbReference type="Pfam" id="PF13843">
    <property type="entry name" value="DDE_Tnp_1_7"/>
    <property type="match status" value="1"/>
</dbReference>
<evidence type="ECO:0000256" key="1">
    <source>
        <dbReference type="SAM" id="Phobius"/>
    </source>
</evidence>
<comment type="caution">
    <text evidence="3">The sequence shown here is derived from an EMBL/GenBank/DDBJ whole genome shotgun (WGS) entry which is preliminary data.</text>
</comment>
<dbReference type="PANTHER" id="PTHR47272">
    <property type="entry name" value="DDE_TNP_1_7 DOMAIN-CONTAINING PROTEIN"/>
    <property type="match status" value="1"/>
</dbReference>
<dbReference type="InterPro" id="IPR029526">
    <property type="entry name" value="PGBD"/>
</dbReference>
<dbReference type="AlphaFoldDB" id="A0A0V0SCY9"/>
<organism evidence="3 4">
    <name type="scientific">Trichinella nelsoni</name>
    <dbReference type="NCBI Taxonomy" id="6336"/>
    <lineage>
        <taxon>Eukaryota</taxon>
        <taxon>Metazoa</taxon>
        <taxon>Ecdysozoa</taxon>
        <taxon>Nematoda</taxon>
        <taxon>Enoplea</taxon>
        <taxon>Dorylaimia</taxon>
        <taxon>Trichinellida</taxon>
        <taxon>Trichinellidae</taxon>
        <taxon>Trichinella</taxon>
    </lineage>
</organism>
<reference evidence="3 4" key="1">
    <citation type="submission" date="2015-01" db="EMBL/GenBank/DDBJ databases">
        <title>Evolution of Trichinella species and genotypes.</title>
        <authorList>
            <person name="Korhonen P.K."/>
            <person name="Edoardo P."/>
            <person name="Giuseppe L.R."/>
            <person name="Gasser R.B."/>
        </authorList>
    </citation>
    <scope>NUCLEOTIDE SEQUENCE [LARGE SCALE GENOMIC DNA]</scope>
    <source>
        <strain evidence="3">ISS37</strain>
    </source>
</reference>
<protein>
    <submittedName>
        <fullName evidence="3">PiggyBac transposable element-derived protein 3</fullName>
    </submittedName>
</protein>